<gene>
    <name evidence="3" type="primary">ilvI_10</name>
    <name evidence="3" type="ORF">GALL_438640</name>
</gene>
<evidence type="ECO:0000256" key="1">
    <source>
        <dbReference type="ARBA" id="ARBA00007812"/>
    </source>
</evidence>
<dbReference type="GO" id="GO:0050660">
    <property type="term" value="F:flavin adenine dinucleotide binding"/>
    <property type="evidence" value="ECO:0007669"/>
    <property type="project" value="TreeGrafter"/>
</dbReference>
<evidence type="ECO:0000259" key="2">
    <source>
        <dbReference type="Pfam" id="PF02775"/>
    </source>
</evidence>
<dbReference type="InterPro" id="IPR045229">
    <property type="entry name" value="TPP_enz"/>
</dbReference>
<dbReference type="InterPro" id="IPR029061">
    <property type="entry name" value="THDP-binding"/>
</dbReference>
<dbReference type="AlphaFoldDB" id="A0A1J5QES2"/>
<organism evidence="3">
    <name type="scientific">mine drainage metagenome</name>
    <dbReference type="NCBI Taxonomy" id="410659"/>
    <lineage>
        <taxon>unclassified sequences</taxon>
        <taxon>metagenomes</taxon>
        <taxon>ecological metagenomes</taxon>
    </lineage>
</organism>
<dbReference type="EMBL" id="MLJW01002494">
    <property type="protein sequence ID" value="OIQ74485.1"/>
    <property type="molecule type" value="Genomic_DNA"/>
</dbReference>
<accession>A0A1J5QES2</accession>
<dbReference type="GO" id="GO:0030976">
    <property type="term" value="F:thiamine pyrophosphate binding"/>
    <property type="evidence" value="ECO:0007669"/>
    <property type="project" value="InterPro"/>
</dbReference>
<dbReference type="PANTHER" id="PTHR18968:SF13">
    <property type="entry name" value="ACETOLACTATE SYNTHASE CATALYTIC SUBUNIT, MITOCHONDRIAL"/>
    <property type="match status" value="1"/>
</dbReference>
<dbReference type="EC" id="2.2.1.6" evidence="3"/>
<dbReference type="Gene3D" id="3.40.50.970">
    <property type="match status" value="1"/>
</dbReference>
<comment type="caution">
    <text evidence="3">The sequence shown here is derived from an EMBL/GenBank/DDBJ whole genome shotgun (WGS) entry which is preliminary data.</text>
</comment>
<dbReference type="GO" id="GO:0005948">
    <property type="term" value="C:acetolactate synthase complex"/>
    <property type="evidence" value="ECO:0007669"/>
    <property type="project" value="TreeGrafter"/>
</dbReference>
<proteinExistence type="inferred from homology"/>
<dbReference type="GO" id="GO:0003984">
    <property type="term" value="F:acetolactate synthase activity"/>
    <property type="evidence" value="ECO:0007669"/>
    <property type="project" value="UniProtKB-EC"/>
</dbReference>
<dbReference type="PANTHER" id="PTHR18968">
    <property type="entry name" value="THIAMINE PYROPHOSPHATE ENZYMES"/>
    <property type="match status" value="1"/>
</dbReference>
<keyword evidence="3" id="KW-0808">Transferase</keyword>
<comment type="similarity">
    <text evidence="1">Belongs to the TPP enzyme family.</text>
</comment>
<dbReference type="SUPFAM" id="SSF52518">
    <property type="entry name" value="Thiamin diphosphate-binding fold (THDP-binding)"/>
    <property type="match status" value="1"/>
</dbReference>
<dbReference type="InterPro" id="IPR011766">
    <property type="entry name" value="TPP_enzyme_TPP-bd"/>
</dbReference>
<reference evidence="3" key="1">
    <citation type="submission" date="2016-10" db="EMBL/GenBank/DDBJ databases">
        <title>Sequence of Gallionella enrichment culture.</title>
        <authorList>
            <person name="Poehlein A."/>
            <person name="Muehling M."/>
            <person name="Daniel R."/>
        </authorList>
    </citation>
    <scope>NUCLEOTIDE SEQUENCE</scope>
</reference>
<dbReference type="Pfam" id="PF02775">
    <property type="entry name" value="TPP_enzyme_C"/>
    <property type="match status" value="1"/>
</dbReference>
<protein>
    <submittedName>
        <fullName evidence="3">Acetolactate synthase isozyme 3 large subunit</fullName>
        <ecNumber evidence="3">2.2.1.6</ecNumber>
    </submittedName>
</protein>
<dbReference type="GO" id="GO:0009099">
    <property type="term" value="P:L-valine biosynthetic process"/>
    <property type="evidence" value="ECO:0007669"/>
    <property type="project" value="TreeGrafter"/>
</dbReference>
<evidence type="ECO:0000313" key="3">
    <source>
        <dbReference type="EMBL" id="OIQ74485.1"/>
    </source>
</evidence>
<dbReference type="GO" id="GO:0009097">
    <property type="term" value="P:isoleucine biosynthetic process"/>
    <property type="evidence" value="ECO:0007669"/>
    <property type="project" value="TreeGrafter"/>
</dbReference>
<name>A0A1J5QES2_9ZZZZ</name>
<feature type="domain" description="Thiamine pyrophosphate enzyme TPP-binding" evidence="2">
    <location>
        <begin position="1"/>
        <end position="120"/>
    </location>
</feature>
<sequence length="148" mass="16763">MGFGLPAAMGVQLAHPHHDVACITGESSIQMCIQELSTCRQYHIPLKIVNLNNRYMGMVRQWQEFFYGNRYAESYMDSLPDFVKLAEAYGHVGMKIEKPEDVEPALREAFALKDRLVFMDFITDQTENVFPMVPGGAGITEMILAEEL</sequence>